<dbReference type="PANTHER" id="PTHR33988:SF3">
    <property type="entry name" value="ENDORIBONUCLEASE TOXIN CHPB-RELATED"/>
    <property type="match status" value="1"/>
</dbReference>
<dbReference type="OrthoDB" id="9808744at2"/>
<evidence type="ECO:0000313" key="2">
    <source>
        <dbReference type="Proteomes" id="UP000254280"/>
    </source>
</evidence>
<dbReference type="InterPro" id="IPR011067">
    <property type="entry name" value="Plasmid_toxin/cell-grow_inhib"/>
</dbReference>
<sequence length="117" mass="12856">MAKQYFKRGDIITVCLNPVVGSELQGEQRPALVLSDSEFHKLGFMMIAPITQGNAELARENGFAVTLAGTGCRTQGIVVAYQAQTIDFRGRNAKRVEIVPDYILSEVQDIVEAILKD</sequence>
<dbReference type="GO" id="GO:0006402">
    <property type="term" value="P:mRNA catabolic process"/>
    <property type="evidence" value="ECO:0007669"/>
    <property type="project" value="TreeGrafter"/>
</dbReference>
<dbReference type="Pfam" id="PF02452">
    <property type="entry name" value="PemK_toxin"/>
    <property type="match status" value="1"/>
</dbReference>
<accession>A0A379B7J3</accession>
<gene>
    <name evidence="1" type="primary">chpB</name>
    <name evidence="1" type="ORF">NCTC10699_02205</name>
</gene>
<keyword evidence="1" id="KW-0378">Hydrolase</keyword>
<dbReference type="AlphaFoldDB" id="A0A379B7J3"/>
<dbReference type="Proteomes" id="UP000254280">
    <property type="component" value="Unassembled WGS sequence"/>
</dbReference>
<dbReference type="GO" id="GO:0016075">
    <property type="term" value="P:rRNA catabolic process"/>
    <property type="evidence" value="ECO:0007669"/>
    <property type="project" value="TreeGrafter"/>
</dbReference>
<dbReference type="EMBL" id="UGSS01000002">
    <property type="protein sequence ID" value="SUB34534.1"/>
    <property type="molecule type" value="Genomic_DNA"/>
</dbReference>
<dbReference type="GO" id="GO:0016787">
    <property type="term" value="F:hydrolase activity"/>
    <property type="evidence" value="ECO:0007669"/>
    <property type="project" value="UniProtKB-KW"/>
</dbReference>
<dbReference type="PANTHER" id="PTHR33988">
    <property type="entry name" value="ENDORIBONUCLEASE MAZF-RELATED"/>
    <property type="match status" value="1"/>
</dbReference>
<keyword evidence="2" id="KW-1185">Reference proteome</keyword>
<dbReference type="GO" id="GO:0004521">
    <property type="term" value="F:RNA endonuclease activity"/>
    <property type="evidence" value="ECO:0007669"/>
    <property type="project" value="TreeGrafter"/>
</dbReference>
<organism evidence="1 2">
    <name type="scientific">[Pasteurella] mairii</name>
    <dbReference type="NCBI Taxonomy" id="757"/>
    <lineage>
        <taxon>Bacteria</taxon>
        <taxon>Pseudomonadati</taxon>
        <taxon>Pseudomonadota</taxon>
        <taxon>Gammaproteobacteria</taxon>
        <taxon>Pasteurellales</taxon>
        <taxon>Pasteurellaceae</taxon>
    </lineage>
</organism>
<dbReference type="EC" id="3.1.-.-" evidence="1"/>
<reference evidence="1 2" key="1">
    <citation type="submission" date="2018-06" db="EMBL/GenBank/DDBJ databases">
        <authorList>
            <consortium name="Pathogen Informatics"/>
            <person name="Doyle S."/>
        </authorList>
    </citation>
    <scope>NUCLEOTIDE SEQUENCE [LARGE SCALE GENOMIC DNA]</scope>
    <source>
        <strain evidence="1 2">NCTC10699</strain>
    </source>
</reference>
<evidence type="ECO:0000313" key="1">
    <source>
        <dbReference type="EMBL" id="SUB34534.1"/>
    </source>
</evidence>
<proteinExistence type="predicted"/>
<dbReference type="SUPFAM" id="SSF50118">
    <property type="entry name" value="Cell growth inhibitor/plasmid maintenance toxic component"/>
    <property type="match status" value="1"/>
</dbReference>
<dbReference type="GO" id="GO:0003677">
    <property type="term" value="F:DNA binding"/>
    <property type="evidence" value="ECO:0007669"/>
    <property type="project" value="InterPro"/>
</dbReference>
<protein>
    <submittedName>
        <fullName evidence="1">mRNA interferase ChpB</fullName>
        <ecNumber evidence="1">3.1.-.-</ecNumber>
    </submittedName>
</protein>
<dbReference type="Gene3D" id="2.30.30.110">
    <property type="match status" value="1"/>
</dbReference>
<dbReference type="InterPro" id="IPR003477">
    <property type="entry name" value="PemK-like"/>
</dbReference>
<name>A0A379B7J3_9PAST</name>